<evidence type="ECO:0000313" key="5">
    <source>
        <dbReference type="EMBL" id="RNI08374.1"/>
    </source>
</evidence>
<dbReference type="SUPFAM" id="SSF52540">
    <property type="entry name" value="P-loop containing nucleoside triphosphate hydrolases"/>
    <property type="match status" value="1"/>
</dbReference>
<proteinExistence type="predicted"/>
<reference evidence="6 8" key="2">
    <citation type="submission" date="2016-10" db="EMBL/GenBank/DDBJ databases">
        <authorList>
            <person name="de Groot N.N."/>
        </authorList>
    </citation>
    <scope>NUCLEOTIDE SEQUENCE [LARGE SCALE GENOMIC DNA]</scope>
    <source>
        <strain evidence="6 8">Z-7982</strain>
    </source>
</reference>
<sequence>MKAETGIEGLDELIGGGLPQGRVYLLNGSPGSGKSTFGMQYLTHGASFGAAGLYVTLMQNSEHLVADISTYSLNLPALMKMKKIFFADLGPEMEYGYMDELKQVITPKSDMNPYPVEGEPPSASIVFKEIAAYVEANDIKRVVVDPLSSIHFSNQDECLEKMEMARFVRNLQALGCTTLLIDDHPAPLSVSSEHFAADGVILFHNPASDDEDRSLQIIKMRGVPHPISRQAFRFGEKGIEVLGRR</sequence>
<dbReference type="STRING" id="2177.BHR79_03410"/>
<dbReference type="Proteomes" id="UP000186879">
    <property type="component" value="Chromosome"/>
</dbReference>
<dbReference type="PANTHER" id="PTHR43637:SF1">
    <property type="entry name" value="UPF0273 PROTEIN TM_0370"/>
    <property type="match status" value="1"/>
</dbReference>
<protein>
    <submittedName>
        <fullName evidence="4 6">ATPase</fullName>
    </submittedName>
</protein>
<gene>
    <name evidence="4" type="ORF">BHR79_03410</name>
    <name evidence="5" type="ORF">EFE40_07450</name>
    <name evidence="6" type="ORF">SAMN04515625_0516</name>
</gene>
<evidence type="ECO:0000313" key="6">
    <source>
        <dbReference type="EMBL" id="SDW17499.1"/>
    </source>
</evidence>
<dbReference type="AlphaFoldDB" id="A0A1L3Q183"/>
<dbReference type="EMBL" id="RJJG01000005">
    <property type="protein sequence ID" value="RNI08374.1"/>
    <property type="molecule type" value="Genomic_DNA"/>
</dbReference>
<reference evidence="5 9" key="3">
    <citation type="submission" date="2018-10" db="EMBL/GenBank/DDBJ databases">
        <title>Cultivation of a novel Methanohalophilus strain from Kebrit Deep of the Red Sea and a genomic comparison of members of the genus Methanohalophilus.</title>
        <authorList>
            <person name="Guan Y."/>
            <person name="Ngugi D.K."/>
            <person name="Stingl U."/>
        </authorList>
    </citation>
    <scope>NUCLEOTIDE SEQUENCE [LARGE SCALE GENOMIC DNA]</scope>
    <source>
        <strain evidence="5 9">DSM 3094</strain>
    </source>
</reference>
<accession>A0A1L3Q183</accession>
<dbReference type="KEGG" id="mhaz:BHR79_03410"/>
<dbReference type="PROSITE" id="PS51146">
    <property type="entry name" value="KAIC"/>
    <property type="match status" value="1"/>
</dbReference>
<evidence type="ECO:0000256" key="2">
    <source>
        <dbReference type="ARBA" id="ARBA00022840"/>
    </source>
</evidence>
<dbReference type="EMBL" id="FNMU01000001">
    <property type="protein sequence ID" value="SDW17499.1"/>
    <property type="molecule type" value="Genomic_DNA"/>
</dbReference>
<dbReference type="EMBL" id="CP017921">
    <property type="protein sequence ID" value="APH38628.1"/>
    <property type="molecule type" value="Genomic_DNA"/>
</dbReference>
<dbReference type="PANTHER" id="PTHR43637">
    <property type="entry name" value="UPF0273 PROTEIN TM_0370"/>
    <property type="match status" value="1"/>
</dbReference>
<dbReference type="OrthoDB" id="27015at2157"/>
<evidence type="ECO:0000256" key="1">
    <source>
        <dbReference type="ARBA" id="ARBA00022741"/>
    </source>
</evidence>
<dbReference type="InterPro" id="IPR010624">
    <property type="entry name" value="KaiC_dom"/>
</dbReference>
<dbReference type="GeneID" id="30582780"/>
<dbReference type="Proteomes" id="UP000198669">
    <property type="component" value="Unassembled WGS sequence"/>
</dbReference>
<evidence type="ECO:0000313" key="8">
    <source>
        <dbReference type="Proteomes" id="UP000198669"/>
    </source>
</evidence>
<keyword evidence="7" id="KW-1185">Reference proteome</keyword>
<dbReference type="InterPro" id="IPR014774">
    <property type="entry name" value="KaiC-like_dom"/>
</dbReference>
<dbReference type="Pfam" id="PF06745">
    <property type="entry name" value="ATPase"/>
    <property type="match status" value="1"/>
</dbReference>
<evidence type="ECO:0000313" key="9">
    <source>
        <dbReference type="Proteomes" id="UP000267921"/>
    </source>
</evidence>
<name>A0A1L3Q183_9EURY</name>
<evidence type="ECO:0000313" key="7">
    <source>
        <dbReference type="Proteomes" id="UP000186879"/>
    </source>
</evidence>
<reference evidence="4 7" key="1">
    <citation type="submission" date="2016-10" db="EMBL/GenBank/DDBJ databases">
        <title>Methanohalophilus halophilus.</title>
        <authorList>
            <person name="L'haridon S."/>
        </authorList>
    </citation>
    <scope>NUCLEOTIDE SEQUENCE [LARGE SCALE GENOMIC DNA]</scope>
    <source>
        <strain evidence="4 7">Z-7982</strain>
    </source>
</reference>
<organism evidence="4 7">
    <name type="scientific">Methanohalophilus halophilus</name>
    <dbReference type="NCBI Taxonomy" id="2177"/>
    <lineage>
        <taxon>Archaea</taxon>
        <taxon>Methanobacteriati</taxon>
        <taxon>Methanobacteriota</taxon>
        <taxon>Stenosarchaea group</taxon>
        <taxon>Methanomicrobia</taxon>
        <taxon>Methanosarcinales</taxon>
        <taxon>Methanosarcinaceae</taxon>
        <taxon>Methanohalophilus</taxon>
    </lineage>
</organism>
<keyword evidence="2" id="KW-0067">ATP-binding</keyword>
<evidence type="ECO:0000259" key="3">
    <source>
        <dbReference type="PROSITE" id="PS51146"/>
    </source>
</evidence>
<dbReference type="Proteomes" id="UP000267921">
    <property type="component" value="Unassembled WGS sequence"/>
</dbReference>
<dbReference type="RefSeq" id="WP_072561082.1">
    <property type="nucleotide sequence ID" value="NZ_CP017921.1"/>
</dbReference>
<dbReference type="Gene3D" id="3.40.50.300">
    <property type="entry name" value="P-loop containing nucleotide triphosphate hydrolases"/>
    <property type="match status" value="1"/>
</dbReference>
<dbReference type="GO" id="GO:0005524">
    <property type="term" value="F:ATP binding"/>
    <property type="evidence" value="ECO:0007669"/>
    <property type="project" value="UniProtKB-KW"/>
</dbReference>
<keyword evidence="1" id="KW-0547">Nucleotide-binding</keyword>
<dbReference type="InterPro" id="IPR027417">
    <property type="entry name" value="P-loop_NTPase"/>
</dbReference>
<feature type="domain" description="KaiC" evidence="3">
    <location>
        <begin position="1"/>
        <end position="245"/>
    </location>
</feature>
<evidence type="ECO:0000313" key="4">
    <source>
        <dbReference type="EMBL" id="APH38628.1"/>
    </source>
</evidence>